<sequence length="126" mass="13996">MTNNMQIALTTIVDLNESTEQNISTLIRVAESYNGKIGKCIQNSFDDNKAPGPDGLTFGIVKEINSNNDLCFEVSFSRCLGQEALSEPGSRVGKKLGGRWTHAVERAHFRRNAVVDKARRRREGVE</sequence>
<dbReference type="Proteomes" id="UP000887013">
    <property type="component" value="Unassembled WGS sequence"/>
</dbReference>
<dbReference type="EMBL" id="BMAW01039458">
    <property type="protein sequence ID" value="GFU55898.1"/>
    <property type="molecule type" value="Genomic_DNA"/>
</dbReference>
<comment type="caution">
    <text evidence="1">The sequence shown here is derived from an EMBL/GenBank/DDBJ whole genome shotgun (WGS) entry which is preliminary data.</text>
</comment>
<evidence type="ECO:0000313" key="1">
    <source>
        <dbReference type="EMBL" id="GFU55898.1"/>
    </source>
</evidence>
<keyword evidence="2" id="KW-1185">Reference proteome</keyword>
<evidence type="ECO:0000313" key="2">
    <source>
        <dbReference type="Proteomes" id="UP000887013"/>
    </source>
</evidence>
<reference evidence="1" key="1">
    <citation type="submission" date="2020-08" db="EMBL/GenBank/DDBJ databases">
        <title>Multicomponent nature underlies the extraordinary mechanical properties of spider dragline silk.</title>
        <authorList>
            <person name="Kono N."/>
            <person name="Nakamura H."/>
            <person name="Mori M."/>
            <person name="Yoshida Y."/>
            <person name="Ohtoshi R."/>
            <person name="Malay A.D."/>
            <person name="Moran D.A.P."/>
            <person name="Tomita M."/>
            <person name="Numata K."/>
            <person name="Arakawa K."/>
        </authorList>
    </citation>
    <scope>NUCLEOTIDE SEQUENCE</scope>
</reference>
<protein>
    <submittedName>
        <fullName evidence="1">Uncharacterized protein</fullName>
    </submittedName>
</protein>
<organism evidence="1 2">
    <name type="scientific">Nephila pilipes</name>
    <name type="common">Giant wood spider</name>
    <name type="synonym">Nephila maculata</name>
    <dbReference type="NCBI Taxonomy" id="299642"/>
    <lineage>
        <taxon>Eukaryota</taxon>
        <taxon>Metazoa</taxon>
        <taxon>Ecdysozoa</taxon>
        <taxon>Arthropoda</taxon>
        <taxon>Chelicerata</taxon>
        <taxon>Arachnida</taxon>
        <taxon>Araneae</taxon>
        <taxon>Araneomorphae</taxon>
        <taxon>Entelegynae</taxon>
        <taxon>Araneoidea</taxon>
        <taxon>Nephilidae</taxon>
        <taxon>Nephila</taxon>
    </lineage>
</organism>
<dbReference type="AlphaFoldDB" id="A0A8X6R3R5"/>
<proteinExistence type="predicted"/>
<name>A0A8X6R3R5_NEPPI</name>
<gene>
    <name evidence="1" type="ORF">NPIL_696461</name>
</gene>
<accession>A0A8X6R3R5</accession>